<sequence>MFQYNACRHQLAPIAGTVFHGTHGTKLQLAVWFLAIYLISRIRIWVRALALERPLGVGLPDRVSYSPQV</sequence>
<proteinExistence type="predicted"/>
<dbReference type="EMBL" id="QPGA01000038">
    <property type="protein sequence ID" value="RDE49576.1"/>
    <property type="molecule type" value="Genomic_DNA"/>
</dbReference>
<organism evidence="1 2">
    <name type="scientific">Candidatus Accumulibacter meliphilus</name>
    <dbReference type="NCBI Taxonomy" id="2211374"/>
    <lineage>
        <taxon>Bacteria</taxon>
        <taxon>Pseudomonadati</taxon>
        <taxon>Pseudomonadota</taxon>
        <taxon>Betaproteobacteria</taxon>
        <taxon>Candidatus Accumulibacter</taxon>
    </lineage>
</organism>
<protein>
    <recommendedName>
        <fullName evidence="3">Mobile element protein</fullName>
    </recommendedName>
</protein>
<accession>A0A369XKZ1</accession>
<dbReference type="Proteomes" id="UP000253831">
    <property type="component" value="Unassembled WGS sequence"/>
</dbReference>
<evidence type="ECO:0000313" key="1">
    <source>
        <dbReference type="EMBL" id="RDE49576.1"/>
    </source>
</evidence>
<comment type="caution">
    <text evidence="1">The sequence shown here is derived from an EMBL/GenBank/DDBJ whole genome shotgun (WGS) entry which is preliminary data.</text>
</comment>
<evidence type="ECO:0008006" key="3">
    <source>
        <dbReference type="Google" id="ProtNLM"/>
    </source>
</evidence>
<name>A0A369XKZ1_9PROT</name>
<reference evidence="1 2" key="1">
    <citation type="submission" date="2018-05" db="EMBL/GenBank/DDBJ databases">
        <title>Integrated omic analyses show evidence that a Ca. Accumulibacter phosphatis strain performs denitrification under micro-aerobic conditions.</title>
        <authorList>
            <person name="Camejo P.Y."/>
            <person name="Katherine M.D."/>
            <person name="Daniel N.R."/>
        </authorList>
    </citation>
    <scope>NUCLEOTIDE SEQUENCE [LARGE SCALE GENOMIC DNA]</scope>
    <source>
        <strain evidence="1">UW-LDO-IC</strain>
    </source>
</reference>
<dbReference type="AlphaFoldDB" id="A0A369XKZ1"/>
<evidence type="ECO:0000313" key="2">
    <source>
        <dbReference type="Proteomes" id="UP000253831"/>
    </source>
</evidence>
<gene>
    <name evidence="1" type="ORF">DVS81_15970</name>
</gene>